<proteinExistence type="predicted"/>
<organism evidence="1 2">
    <name type="scientific">Periplaneta americana</name>
    <name type="common">American cockroach</name>
    <name type="synonym">Blatta americana</name>
    <dbReference type="NCBI Taxonomy" id="6978"/>
    <lineage>
        <taxon>Eukaryota</taxon>
        <taxon>Metazoa</taxon>
        <taxon>Ecdysozoa</taxon>
        <taxon>Arthropoda</taxon>
        <taxon>Hexapoda</taxon>
        <taxon>Insecta</taxon>
        <taxon>Pterygota</taxon>
        <taxon>Neoptera</taxon>
        <taxon>Polyneoptera</taxon>
        <taxon>Dictyoptera</taxon>
        <taxon>Blattodea</taxon>
        <taxon>Blattoidea</taxon>
        <taxon>Blattidae</taxon>
        <taxon>Blattinae</taxon>
        <taxon>Periplaneta</taxon>
    </lineage>
</organism>
<reference evidence="1 2" key="1">
    <citation type="journal article" date="2022" name="Allergy">
        <title>Genome assembly and annotation of Periplaneta americana reveal a comprehensive cockroach allergen profile.</title>
        <authorList>
            <person name="Wang L."/>
            <person name="Xiong Q."/>
            <person name="Saelim N."/>
            <person name="Wang L."/>
            <person name="Nong W."/>
            <person name="Wan A.T."/>
            <person name="Shi M."/>
            <person name="Liu X."/>
            <person name="Cao Q."/>
            <person name="Hui J.H.L."/>
            <person name="Sookrung N."/>
            <person name="Leung T.F."/>
            <person name="Tungtrongchitr A."/>
            <person name="Tsui S.K.W."/>
        </authorList>
    </citation>
    <scope>NUCLEOTIDE SEQUENCE [LARGE SCALE GENOMIC DNA]</scope>
    <source>
        <strain evidence="1">PWHHKU_190912</strain>
    </source>
</reference>
<gene>
    <name evidence="1" type="ORF">ANN_15385</name>
</gene>
<evidence type="ECO:0000313" key="1">
    <source>
        <dbReference type="EMBL" id="KAJ4433128.1"/>
    </source>
</evidence>
<keyword evidence="2" id="KW-1185">Reference proteome</keyword>
<sequence length="175" mass="19867">MAGLCEGGNELAGSLKAIYYIKVNDICSSEKINTFVSTHISEFTRYCTRYYHLVVDERNITVRYYPMSDTTQLSPTYQPEPQSERSVFLIMTIDLYRSEISQSSEDEPVSKRKRGVVNENTSYKRNTIRNARVKGEGYVSYYGPTFSLYRRTPVVEGVAHGVSGSQPLIQSSTDE</sequence>
<protein>
    <submittedName>
        <fullName evidence="1">Uncharacterized protein</fullName>
    </submittedName>
</protein>
<accession>A0ABQ8SGI8</accession>
<comment type="caution">
    <text evidence="1">The sequence shown here is derived from an EMBL/GenBank/DDBJ whole genome shotgun (WGS) entry which is preliminary data.</text>
</comment>
<dbReference type="Proteomes" id="UP001148838">
    <property type="component" value="Unassembled WGS sequence"/>
</dbReference>
<name>A0ABQ8SGI8_PERAM</name>
<evidence type="ECO:0000313" key="2">
    <source>
        <dbReference type="Proteomes" id="UP001148838"/>
    </source>
</evidence>
<dbReference type="EMBL" id="JAJSOF020000027">
    <property type="protein sequence ID" value="KAJ4433128.1"/>
    <property type="molecule type" value="Genomic_DNA"/>
</dbReference>